<keyword evidence="3" id="KW-1185">Reference proteome</keyword>
<dbReference type="RefSeq" id="WP_386728975.1">
    <property type="nucleotide sequence ID" value="NZ_JBHSTP010000001.1"/>
</dbReference>
<dbReference type="Proteomes" id="UP001596306">
    <property type="component" value="Unassembled WGS sequence"/>
</dbReference>
<dbReference type="InterPro" id="IPR036390">
    <property type="entry name" value="WH_DNA-bd_sf"/>
</dbReference>
<dbReference type="SUPFAM" id="SSF46785">
    <property type="entry name" value="Winged helix' DNA-binding domain"/>
    <property type="match status" value="1"/>
</dbReference>
<name>A0ABW1VE18_9MICO</name>
<gene>
    <name evidence="2" type="ORF">ACFQB0_06455</name>
</gene>
<dbReference type="PANTHER" id="PTHR43252">
    <property type="entry name" value="TRANSCRIPTIONAL REGULATOR YQJI"/>
    <property type="match status" value="1"/>
</dbReference>
<protein>
    <submittedName>
        <fullName evidence="2">PadR family transcriptional regulator</fullName>
    </submittedName>
</protein>
<reference evidence="3" key="1">
    <citation type="journal article" date="2019" name="Int. J. Syst. Evol. Microbiol.">
        <title>The Global Catalogue of Microorganisms (GCM) 10K type strain sequencing project: providing services to taxonomists for standard genome sequencing and annotation.</title>
        <authorList>
            <consortium name="The Broad Institute Genomics Platform"/>
            <consortium name="The Broad Institute Genome Sequencing Center for Infectious Disease"/>
            <person name="Wu L."/>
            <person name="Ma J."/>
        </authorList>
    </citation>
    <scope>NUCLEOTIDE SEQUENCE [LARGE SCALE GENOMIC DNA]</scope>
    <source>
        <strain evidence="3">CCUG 43304</strain>
    </source>
</reference>
<dbReference type="Pfam" id="PF03551">
    <property type="entry name" value="PadR"/>
    <property type="match status" value="1"/>
</dbReference>
<sequence length="180" mass="19346">MSVRSGILAILTIGPAYGFQLHGELDARTLGRRSVNVGQVYATLERLTRGGSVEPAGTTDDGLPLYRLTEQGEREASEWLGSTIASPGEEWSEMLDRVLIAVSLPSYDAGAVVREYREHWALEASRTAEFTADLAATAASALAAAALGWLDAVEERLAMPPQLAHGFDAQRPKRGRRPAA</sequence>
<evidence type="ECO:0000313" key="2">
    <source>
        <dbReference type="EMBL" id="MFC6355745.1"/>
    </source>
</evidence>
<dbReference type="InterPro" id="IPR005149">
    <property type="entry name" value="Tscrpt_reg_PadR_N"/>
</dbReference>
<dbReference type="PANTHER" id="PTHR43252:SF2">
    <property type="entry name" value="TRANSCRIPTION REGULATOR, PADR-LIKE FAMILY"/>
    <property type="match status" value="1"/>
</dbReference>
<evidence type="ECO:0000259" key="1">
    <source>
        <dbReference type="Pfam" id="PF03551"/>
    </source>
</evidence>
<dbReference type="Gene3D" id="1.10.10.10">
    <property type="entry name" value="Winged helix-like DNA-binding domain superfamily/Winged helix DNA-binding domain"/>
    <property type="match status" value="1"/>
</dbReference>
<dbReference type="InterPro" id="IPR036388">
    <property type="entry name" value="WH-like_DNA-bd_sf"/>
</dbReference>
<proteinExistence type="predicted"/>
<evidence type="ECO:0000313" key="3">
    <source>
        <dbReference type="Proteomes" id="UP001596306"/>
    </source>
</evidence>
<organism evidence="2 3">
    <name type="scientific">Luethyella okanaganae</name>
    <dbReference type="NCBI Taxonomy" id="69372"/>
    <lineage>
        <taxon>Bacteria</taxon>
        <taxon>Bacillati</taxon>
        <taxon>Actinomycetota</taxon>
        <taxon>Actinomycetes</taxon>
        <taxon>Micrococcales</taxon>
        <taxon>Microbacteriaceae</taxon>
        <taxon>Luethyella</taxon>
    </lineage>
</organism>
<dbReference type="EMBL" id="JBHSTP010000001">
    <property type="protein sequence ID" value="MFC6355745.1"/>
    <property type="molecule type" value="Genomic_DNA"/>
</dbReference>
<comment type="caution">
    <text evidence="2">The sequence shown here is derived from an EMBL/GenBank/DDBJ whole genome shotgun (WGS) entry which is preliminary data.</text>
</comment>
<feature type="domain" description="Transcription regulator PadR N-terminal" evidence="1">
    <location>
        <begin position="7"/>
        <end position="77"/>
    </location>
</feature>
<accession>A0ABW1VE18</accession>